<feature type="transmembrane region" description="Helical" evidence="6">
    <location>
        <begin position="55"/>
        <end position="80"/>
    </location>
</feature>
<comment type="caution">
    <text evidence="8">The sequence shown here is derived from an EMBL/GenBank/DDBJ whole genome shotgun (WGS) entry which is preliminary data.</text>
</comment>
<gene>
    <name evidence="8" type="ORF">ACFOZ4_15405</name>
</gene>
<dbReference type="PROSITE" id="PS51012">
    <property type="entry name" value="ABC_TM2"/>
    <property type="match status" value="1"/>
</dbReference>
<dbReference type="Proteomes" id="UP001595816">
    <property type="component" value="Unassembled WGS sequence"/>
</dbReference>
<evidence type="ECO:0000259" key="7">
    <source>
        <dbReference type="PROSITE" id="PS51012"/>
    </source>
</evidence>
<evidence type="ECO:0000256" key="5">
    <source>
        <dbReference type="ARBA" id="ARBA00023251"/>
    </source>
</evidence>
<evidence type="ECO:0000256" key="1">
    <source>
        <dbReference type="ARBA" id="ARBA00004141"/>
    </source>
</evidence>
<keyword evidence="6" id="KW-1003">Cell membrane</keyword>
<evidence type="ECO:0000313" key="9">
    <source>
        <dbReference type="Proteomes" id="UP001595816"/>
    </source>
</evidence>
<dbReference type="EMBL" id="JBHSAY010000008">
    <property type="protein sequence ID" value="MFC4131996.1"/>
    <property type="molecule type" value="Genomic_DNA"/>
</dbReference>
<sequence length="250" mass="26933">MKLARDTWIIMVQSLTISLRQRLWGVIGLAQPLYFVILFGPLWERSLRMSEQDSYATFLPGIFIEVAVFGTLFAGIGLVGEARAGLIERMRVTPISRSALLLGRCARDILMLLVQAVILVLVAIPFGLPVKVVPLALTFLLMSTVAFVATSLSYALALAVESETTLASLANLINVPLMLLSGILIPIAFAPDWLQTLAKVNPVYYAVEASRGLFSGDVTTGALVRALAVVGGVGLLGGFWAVRRFSRAVS</sequence>
<evidence type="ECO:0000256" key="2">
    <source>
        <dbReference type="ARBA" id="ARBA00022692"/>
    </source>
</evidence>
<dbReference type="Pfam" id="PF01061">
    <property type="entry name" value="ABC2_membrane"/>
    <property type="match status" value="1"/>
</dbReference>
<keyword evidence="6" id="KW-0813">Transport</keyword>
<comment type="similarity">
    <text evidence="6">Belongs to the ABC-2 integral membrane protein family.</text>
</comment>
<dbReference type="InterPro" id="IPR047817">
    <property type="entry name" value="ABC2_TM_bact-type"/>
</dbReference>
<proteinExistence type="inferred from homology"/>
<keyword evidence="4 6" id="KW-0472">Membrane</keyword>
<feature type="transmembrane region" description="Helical" evidence="6">
    <location>
        <begin position="21"/>
        <end position="43"/>
    </location>
</feature>
<dbReference type="PIRSF" id="PIRSF006648">
    <property type="entry name" value="DrrB"/>
    <property type="match status" value="1"/>
</dbReference>
<evidence type="ECO:0000313" key="8">
    <source>
        <dbReference type="EMBL" id="MFC4131996.1"/>
    </source>
</evidence>
<feature type="domain" description="ABC transmembrane type-2" evidence="7">
    <location>
        <begin position="23"/>
        <end position="248"/>
    </location>
</feature>
<evidence type="ECO:0000256" key="6">
    <source>
        <dbReference type="RuleBase" id="RU361157"/>
    </source>
</evidence>
<name>A0ABV8LLZ9_9ACTN</name>
<accession>A0ABV8LLZ9</accession>
<keyword evidence="9" id="KW-1185">Reference proteome</keyword>
<feature type="transmembrane region" description="Helical" evidence="6">
    <location>
        <begin position="169"/>
        <end position="189"/>
    </location>
</feature>
<dbReference type="RefSeq" id="WP_253749771.1">
    <property type="nucleotide sequence ID" value="NZ_JAMZDZ010000001.1"/>
</dbReference>
<protein>
    <recommendedName>
        <fullName evidence="6">Transport permease protein</fullName>
    </recommendedName>
</protein>
<comment type="subcellular location">
    <subcellularLocation>
        <location evidence="6">Cell membrane</location>
        <topology evidence="6">Multi-pass membrane protein</topology>
    </subcellularLocation>
    <subcellularLocation>
        <location evidence="1">Membrane</location>
        <topology evidence="1">Multi-pass membrane protein</topology>
    </subcellularLocation>
</comment>
<evidence type="ECO:0000256" key="3">
    <source>
        <dbReference type="ARBA" id="ARBA00022989"/>
    </source>
</evidence>
<feature type="transmembrane region" description="Helical" evidence="6">
    <location>
        <begin position="109"/>
        <end position="128"/>
    </location>
</feature>
<reference evidence="9" key="1">
    <citation type="journal article" date="2019" name="Int. J. Syst. Evol. Microbiol.">
        <title>The Global Catalogue of Microorganisms (GCM) 10K type strain sequencing project: providing services to taxonomists for standard genome sequencing and annotation.</title>
        <authorList>
            <consortium name="The Broad Institute Genomics Platform"/>
            <consortium name="The Broad Institute Genome Sequencing Center for Infectious Disease"/>
            <person name="Wu L."/>
            <person name="Ma J."/>
        </authorList>
    </citation>
    <scope>NUCLEOTIDE SEQUENCE [LARGE SCALE GENOMIC DNA]</scope>
    <source>
        <strain evidence="9">CGMCC 4.7289</strain>
    </source>
</reference>
<dbReference type="InterPro" id="IPR013525">
    <property type="entry name" value="ABC2_TM"/>
</dbReference>
<organism evidence="8 9">
    <name type="scientific">Hamadaea flava</name>
    <dbReference type="NCBI Taxonomy" id="1742688"/>
    <lineage>
        <taxon>Bacteria</taxon>
        <taxon>Bacillati</taxon>
        <taxon>Actinomycetota</taxon>
        <taxon>Actinomycetes</taxon>
        <taxon>Micromonosporales</taxon>
        <taxon>Micromonosporaceae</taxon>
        <taxon>Hamadaea</taxon>
    </lineage>
</organism>
<dbReference type="PANTHER" id="PTHR43229">
    <property type="entry name" value="NODULATION PROTEIN J"/>
    <property type="match status" value="1"/>
</dbReference>
<keyword evidence="3 6" id="KW-1133">Transmembrane helix</keyword>
<evidence type="ECO:0000256" key="4">
    <source>
        <dbReference type="ARBA" id="ARBA00023136"/>
    </source>
</evidence>
<dbReference type="PANTHER" id="PTHR43229:SF2">
    <property type="entry name" value="NODULATION PROTEIN J"/>
    <property type="match status" value="1"/>
</dbReference>
<feature type="transmembrane region" description="Helical" evidence="6">
    <location>
        <begin position="222"/>
        <end position="242"/>
    </location>
</feature>
<feature type="transmembrane region" description="Helical" evidence="6">
    <location>
        <begin position="134"/>
        <end position="157"/>
    </location>
</feature>
<keyword evidence="5" id="KW-0046">Antibiotic resistance</keyword>
<keyword evidence="2 6" id="KW-0812">Transmembrane</keyword>
<dbReference type="InterPro" id="IPR051784">
    <property type="entry name" value="Nod_factor_ABC_transporter"/>
</dbReference>
<dbReference type="InterPro" id="IPR000412">
    <property type="entry name" value="ABC_2_transport"/>
</dbReference>